<keyword evidence="2" id="KW-0812">Transmembrane</keyword>
<sequence>MPNEYLPWVVSAILALALIATLIVLRRRSRAAKQRAQSQTASHESRVSELVRAHEDDIAALRRGHAQELEQVTQQRAEAEETIEQTRSFIARGMKHEAASHSMIVDACAELGVDGALLTNLVFLPEDTRRERRFVAQIDHLLLLESALIVIESKRWKGLVFDGIRPSEAQPGLRYLIDESDLPESFAFHVNRASKGSSSWNVQRYDGPDAPAFQVRRQAGRLSQHIRTTTGDSFWLETCVLYSHPDAEVHARPQDVSQGGAPTHVVKDIEGLKRVIKGFEMRSKPALTSTQLTGLVDVLGSLGPQVDRFGVYDQHGRRGA</sequence>
<evidence type="ECO:0000313" key="4">
    <source>
        <dbReference type="EMBL" id="WOF21453.1"/>
    </source>
</evidence>
<keyword evidence="1" id="KW-0175">Coiled coil</keyword>
<dbReference type="RefSeq" id="WP_317137929.1">
    <property type="nucleotide sequence ID" value="NZ_CP118157.1"/>
</dbReference>
<reference evidence="4 5" key="1">
    <citation type="submission" date="2023-02" db="EMBL/GenBank/DDBJ databases">
        <title>Microbacterium betulae sp. nov., isolated from birch wood.</title>
        <authorList>
            <person name="Pasciak M."/>
            <person name="Pawlik K.J."/>
            <person name="Martynowski D."/>
            <person name="Laczmanski L."/>
            <person name="Ciekot J."/>
            <person name="Szponar B."/>
            <person name="Wojcik-Fatla A."/>
            <person name="Mackiewicz B."/>
            <person name="Farian E."/>
            <person name="Cholewa G."/>
            <person name="Cholewa A."/>
            <person name="Dutkiewicz J."/>
        </authorList>
    </citation>
    <scope>NUCLEOTIDE SEQUENCE [LARGE SCALE GENOMIC DNA]</scope>
    <source>
        <strain evidence="4 5">AB</strain>
    </source>
</reference>
<feature type="coiled-coil region" evidence="1">
    <location>
        <begin position="62"/>
        <end position="89"/>
    </location>
</feature>
<evidence type="ECO:0000256" key="2">
    <source>
        <dbReference type="SAM" id="Phobius"/>
    </source>
</evidence>
<feature type="domain" description="NERD" evidence="3">
    <location>
        <begin position="115"/>
        <end position="163"/>
    </location>
</feature>
<protein>
    <submittedName>
        <fullName evidence="4">Nuclease-related domain-containing protein</fullName>
    </submittedName>
</protein>
<proteinExistence type="predicted"/>
<feature type="transmembrane region" description="Helical" evidence="2">
    <location>
        <begin position="6"/>
        <end position="25"/>
    </location>
</feature>
<organism evidence="4 5">
    <name type="scientific">Microbacterium betulae</name>
    <dbReference type="NCBI Taxonomy" id="2981139"/>
    <lineage>
        <taxon>Bacteria</taxon>
        <taxon>Bacillati</taxon>
        <taxon>Actinomycetota</taxon>
        <taxon>Actinomycetes</taxon>
        <taxon>Micrococcales</taxon>
        <taxon>Microbacteriaceae</taxon>
        <taxon>Microbacterium</taxon>
    </lineage>
</organism>
<accession>A0AA97FF32</accession>
<evidence type="ECO:0000313" key="5">
    <source>
        <dbReference type="Proteomes" id="UP001305498"/>
    </source>
</evidence>
<dbReference type="Pfam" id="PF08378">
    <property type="entry name" value="NERD"/>
    <property type="match status" value="1"/>
</dbReference>
<keyword evidence="2" id="KW-1133">Transmembrane helix</keyword>
<dbReference type="KEGG" id="mbet:N8K70_08550"/>
<keyword evidence="5" id="KW-1185">Reference proteome</keyword>
<dbReference type="AlphaFoldDB" id="A0AA97FF32"/>
<dbReference type="Proteomes" id="UP001305498">
    <property type="component" value="Chromosome"/>
</dbReference>
<evidence type="ECO:0000256" key="1">
    <source>
        <dbReference type="SAM" id="Coils"/>
    </source>
</evidence>
<evidence type="ECO:0000259" key="3">
    <source>
        <dbReference type="Pfam" id="PF08378"/>
    </source>
</evidence>
<dbReference type="InterPro" id="IPR011528">
    <property type="entry name" value="NERD"/>
</dbReference>
<name>A0AA97FF32_9MICO</name>
<keyword evidence="2" id="KW-0472">Membrane</keyword>
<dbReference type="EMBL" id="CP118157">
    <property type="protein sequence ID" value="WOF21453.1"/>
    <property type="molecule type" value="Genomic_DNA"/>
</dbReference>
<gene>
    <name evidence="4" type="ORF">N8K70_08550</name>
</gene>